<comment type="caution">
    <text evidence="1">The sequence shown here is derived from an EMBL/GenBank/DDBJ whole genome shotgun (WGS) entry which is preliminary data.</text>
</comment>
<keyword evidence="2" id="KW-1185">Reference proteome</keyword>
<gene>
    <name evidence="1" type="ORF">SLS62_006022</name>
</gene>
<dbReference type="AlphaFoldDB" id="A0AAN9YRN2"/>
<protein>
    <submittedName>
        <fullName evidence="1">Uncharacterized protein</fullName>
    </submittedName>
</protein>
<dbReference type="EMBL" id="JAKJXP020000042">
    <property type="protein sequence ID" value="KAK7752057.1"/>
    <property type="molecule type" value="Genomic_DNA"/>
</dbReference>
<dbReference type="Proteomes" id="UP001320420">
    <property type="component" value="Unassembled WGS sequence"/>
</dbReference>
<organism evidence="1 2">
    <name type="scientific">Diatrype stigma</name>
    <dbReference type="NCBI Taxonomy" id="117547"/>
    <lineage>
        <taxon>Eukaryota</taxon>
        <taxon>Fungi</taxon>
        <taxon>Dikarya</taxon>
        <taxon>Ascomycota</taxon>
        <taxon>Pezizomycotina</taxon>
        <taxon>Sordariomycetes</taxon>
        <taxon>Xylariomycetidae</taxon>
        <taxon>Xylariales</taxon>
        <taxon>Diatrypaceae</taxon>
        <taxon>Diatrype</taxon>
    </lineage>
</organism>
<reference evidence="1 2" key="1">
    <citation type="submission" date="2024-02" db="EMBL/GenBank/DDBJ databases">
        <title>De novo assembly and annotation of 12 fungi associated with fruit tree decline syndrome in Ontario, Canada.</title>
        <authorList>
            <person name="Sulman M."/>
            <person name="Ellouze W."/>
            <person name="Ilyukhin E."/>
        </authorList>
    </citation>
    <scope>NUCLEOTIDE SEQUENCE [LARGE SCALE GENOMIC DNA]</scope>
    <source>
        <strain evidence="1 2">M11/M66-122</strain>
    </source>
</reference>
<name>A0AAN9YRN2_9PEZI</name>
<sequence>MGSYDHQQKGEGPLEPDYVPPLTISPFRKPQVTSFVNTFIPPYFWGEIPSKIQENKKLPVHRGYKEARSLIGDGKLETLDRLTTEAQKYISTVFEELQDFSSSSPSQHLSELRLSDGLQRWKDEQIAAGRVLPSKGEGITKASPEVIQWFGAEQWPEPLVTNGGIFGCGMANMLIGAYDARTLYSNYCTDMVFYYEHSYHKVFPEFEALIKLYGRDPHALKTPGGPERRAGVDIGMRYIRGKIDLEVKNKHKVTNKAARLDRRTAQTVFFSESSLMGMSAESIARGFDPAGVMSDMIFSSPGTDVVDVGSDLNNSEVMNAFLNTDDIASTGIVSEEALLRVYDAYAHTGGRMFIERWMEPVARMCATLYTWHIQNDRHSFCRRALLGYPKARKTPTEQREGDFDEVFDEKLHTTGFSRPLQNACNGGDPCDAVERLVNNHEQKDILAELWRSLATAPLEYVKGQVVDQCREERIASDLREIMAKAFHYGLILETTWLTAHAGHHAWQVNHLFEAAMWGSLLDDGRLQGKLDRKDY</sequence>
<evidence type="ECO:0000313" key="1">
    <source>
        <dbReference type="EMBL" id="KAK7752057.1"/>
    </source>
</evidence>
<accession>A0AAN9YRN2</accession>
<evidence type="ECO:0000313" key="2">
    <source>
        <dbReference type="Proteomes" id="UP001320420"/>
    </source>
</evidence>
<proteinExistence type="predicted"/>